<proteinExistence type="predicted"/>
<dbReference type="AlphaFoldDB" id="A0A9W9YTJ7"/>
<protein>
    <submittedName>
        <fullName evidence="1">Uncharacterized protein</fullName>
    </submittedName>
</protein>
<gene>
    <name evidence="1" type="ORF">OS493_011464</name>
</gene>
<keyword evidence="2" id="KW-1185">Reference proteome</keyword>
<dbReference type="EMBL" id="MU827306">
    <property type="protein sequence ID" value="KAJ7363184.1"/>
    <property type="molecule type" value="Genomic_DNA"/>
</dbReference>
<comment type="caution">
    <text evidence="1">The sequence shown here is derived from an EMBL/GenBank/DDBJ whole genome shotgun (WGS) entry which is preliminary data.</text>
</comment>
<accession>A0A9W9YTJ7</accession>
<name>A0A9W9YTJ7_9CNID</name>
<evidence type="ECO:0000313" key="1">
    <source>
        <dbReference type="EMBL" id="KAJ7363184.1"/>
    </source>
</evidence>
<evidence type="ECO:0000313" key="2">
    <source>
        <dbReference type="Proteomes" id="UP001163046"/>
    </source>
</evidence>
<organism evidence="1 2">
    <name type="scientific">Desmophyllum pertusum</name>
    <dbReference type="NCBI Taxonomy" id="174260"/>
    <lineage>
        <taxon>Eukaryota</taxon>
        <taxon>Metazoa</taxon>
        <taxon>Cnidaria</taxon>
        <taxon>Anthozoa</taxon>
        <taxon>Hexacorallia</taxon>
        <taxon>Scleractinia</taxon>
        <taxon>Caryophylliina</taxon>
        <taxon>Caryophylliidae</taxon>
        <taxon>Desmophyllum</taxon>
    </lineage>
</organism>
<reference evidence="1" key="1">
    <citation type="submission" date="2023-01" db="EMBL/GenBank/DDBJ databases">
        <title>Genome assembly of the deep-sea coral Lophelia pertusa.</title>
        <authorList>
            <person name="Herrera S."/>
            <person name="Cordes E."/>
        </authorList>
    </citation>
    <scope>NUCLEOTIDE SEQUENCE</scope>
    <source>
        <strain evidence="1">USNM1676648</strain>
        <tissue evidence="1">Polyp</tissue>
    </source>
</reference>
<dbReference type="Proteomes" id="UP001163046">
    <property type="component" value="Unassembled WGS sequence"/>
</dbReference>
<sequence>MIAVKIYEKMPYDAAAELHGLLSRLYRRFRLTDNAAELCKFINFQKHTTTTANFMLNSHGDVAAELHGLLSRLYRRFRLTDNAAELLRALMMSDDIATLRSCHIHVALMGSKFDEEGKYV</sequence>